<dbReference type="Gene3D" id="2.60.40.10">
    <property type="entry name" value="Immunoglobulins"/>
    <property type="match status" value="2"/>
</dbReference>
<proteinExistence type="predicted"/>
<dbReference type="GO" id="GO:0050808">
    <property type="term" value="P:synapse organization"/>
    <property type="evidence" value="ECO:0007669"/>
    <property type="project" value="TreeGrafter"/>
</dbReference>
<reference evidence="2" key="2">
    <citation type="submission" date="2020-11" db="EMBL/GenBank/DDBJ databases">
        <authorList>
            <person name="McCartney M.A."/>
            <person name="Auch B."/>
            <person name="Kono T."/>
            <person name="Mallez S."/>
            <person name="Becker A."/>
            <person name="Gohl D.M."/>
            <person name="Silverstein K.A.T."/>
            <person name="Koren S."/>
            <person name="Bechman K.B."/>
            <person name="Herman A."/>
            <person name="Abrahante J.E."/>
            <person name="Garbe J."/>
        </authorList>
    </citation>
    <scope>NUCLEOTIDE SEQUENCE</scope>
    <source>
        <strain evidence="2">Duluth1</strain>
        <tissue evidence="2">Whole animal</tissue>
    </source>
</reference>
<reference evidence="2" key="1">
    <citation type="journal article" date="2019" name="bioRxiv">
        <title>The Genome of the Zebra Mussel, Dreissena polymorpha: A Resource for Invasive Species Research.</title>
        <authorList>
            <person name="McCartney M.A."/>
            <person name="Auch B."/>
            <person name="Kono T."/>
            <person name="Mallez S."/>
            <person name="Zhang Y."/>
            <person name="Obille A."/>
            <person name="Becker A."/>
            <person name="Abrahante J.E."/>
            <person name="Garbe J."/>
            <person name="Badalamenti J.P."/>
            <person name="Herman A."/>
            <person name="Mangelson H."/>
            <person name="Liachko I."/>
            <person name="Sullivan S."/>
            <person name="Sone E.D."/>
            <person name="Koren S."/>
            <person name="Silverstein K.A.T."/>
            <person name="Beckman K.B."/>
            <person name="Gohl D.M."/>
        </authorList>
    </citation>
    <scope>NUCLEOTIDE SEQUENCE</scope>
    <source>
        <strain evidence="2">Duluth1</strain>
        <tissue evidence="2">Whole animal</tissue>
    </source>
</reference>
<dbReference type="Pfam" id="PF13927">
    <property type="entry name" value="Ig_3"/>
    <property type="match status" value="1"/>
</dbReference>
<dbReference type="PANTHER" id="PTHR23279">
    <property type="entry name" value="DEFECTIVE PROBOSCIS EXTENSION RESPONSE DPR -RELATED"/>
    <property type="match status" value="1"/>
</dbReference>
<dbReference type="SMART" id="SM00409">
    <property type="entry name" value="IG"/>
    <property type="match status" value="2"/>
</dbReference>
<evidence type="ECO:0000259" key="1">
    <source>
        <dbReference type="PROSITE" id="PS50835"/>
    </source>
</evidence>
<sequence>MWNAVRNLSMMIFIPRHDRQMFLERFTLSSFARILVPLFFLTVSRILVSGSKQQSIPVNLPLFRETPSDYTFSEGDLAVLYCSIQNLGAKTVVWRKATYSHPLTVGPMIYTPDTRFQISHVSGKDEWNLLIKNVTPDDAGMYECQVSTKEKYFRKLIRVTVIERPFLEKVITIQGQDNVKKGETLEFSCNATNGQHPPQDIEWTKDEAKIFPDKLGRINITKHISYVTNSIVSNLTIKRATLDDKGVYLCRTDDMTRNVTVDVNGEGSENVKRTITQDAPATTSCATSSTYALYVIVFLVHCSLRHNQMLYMV</sequence>
<name>A0A9D4KEB9_DREPO</name>
<dbReference type="GO" id="GO:0032589">
    <property type="term" value="C:neuron projection membrane"/>
    <property type="evidence" value="ECO:0007669"/>
    <property type="project" value="TreeGrafter"/>
</dbReference>
<dbReference type="Proteomes" id="UP000828390">
    <property type="component" value="Unassembled WGS sequence"/>
</dbReference>
<evidence type="ECO:0000313" key="2">
    <source>
        <dbReference type="EMBL" id="KAH3838253.1"/>
    </source>
</evidence>
<dbReference type="SMART" id="SM00408">
    <property type="entry name" value="IGc2"/>
    <property type="match status" value="2"/>
</dbReference>
<dbReference type="InterPro" id="IPR003599">
    <property type="entry name" value="Ig_sub"/>
</dbReference>
<dbReference type="PROSITE" id="PS50835">
    <property type="entry name" value="IG_LIKE"/>
    <property type="match status" value="2"/>
</dbReference>
<dbReference type="InterPro" id="IPR036179">
    <property type="entry name" value="Ig-like_dom_sf"/>
</dbReference>
<dbReference type="EMBL" id="JAIWYP010000004">
    <property type="protein sequence ID" value="KAH3838253.1"/>
    <property type="molecule type" value="Genomic_DNA"/>
</dbReference>
<dbReference type="InterPro" id="IPR007110">
    <property type="entry name" value="Ig-like_dom"/>
</dbReference>
<dbReference type="CDD" id="cd00096">
    <property type="entry name" value="Ig"/>
    <property type="match status" value="1"/>
</dbReference>
<dbReference type="InterPro" id="IPR037448">
    <property type="entry name" value="Zig-8"/>
</dbReference>
<organism evidence="2 3">
    <name type="scientific">Dreissena polymorpha</name>
    <name type="common">Zebra mussel</name>
    <name type="synonym">Mytilus polymorpha</name>
    <dbReference type="NCBI Taxonomy" id="45954"/>
    <lineage>
        <taxon>Eukaryota</taxon>
        <taxon>Metazoa</taxon>
        <taxon>Spiralia</taxon>
        <taxon>Lophotrochozoa</taxon>
        <taxon>Mollusca</taxon>
        <taxon>Bivalvia</taxon>
        <taxon>Autobranchia</taxon>
        <taxon>Heteroconchia</taxon>
        <taxon>Euheterodonta</taxon>
        <taxon>Imparidentia</taxon>
        <taxon>Neoheterodontei</taxon>
        <taxon>Myida</taxon>
        <taxon>Dreissenoidea</taxon>
        <taxon>Dreissenidae</taxon>
        <taxon>Dreissena</taxon>
    </lineage>
</organism>
<dbReference type="AlphaFoldDB" id="A0A9D4KEB9"/>
<feature type="domain" description="Ig-like" evidence="1">
    <location>
        <begin position="61"/>
        <end position="154"/>
    </location>
</feature>
<dbReference type="SUPFAM" id="SSF48726">
    <property type="entry name" value="Immunoglobulin"/>
    <property type="match status" value="2"/>
</dbReference>
<accession>A0A9D4KEB9</accession>
<keyword evidence="3" id="KW-1185">Reference proteome</keyword>
<dbReference type="InterPro" id="IPR003598">
    <property type="entry name" value="Ig_sub2"/>
</dbReference>
<dbReference type="PANTHER" id="PTHR23279:SF36">
    <property type="entry name" value="DEFECTIVE PROBOSCIS EXTENSION RESPONSE 9, ISOFORM A"/>
    <property type="match status" value="1"/>
</dbReference>
<comment type="caution">
    <text evidence="2">The sequence shown here is derived from an EMBL/GenBank/DDBJ whole genome shotgun (WGS) entry which is preliminary data.</text>
</comment>
<protein>
    <recommendedName>
        <fullName evidence="1">Ig-like domain-containing protein</fullName>
    </recommendedName>
</protein>
<dbReference type="Pfam" id="PF07679">
    <property type="entry name" value="I-set"/>
    <property type="match status" value="1"/>
</dbReference>
<dbReference type="InterPro" id="IPR013783">
    <property type="entry name" value="Ig-like_fold"/>
</dbReference>
<dbReference type="OrthoDB" id="8049355at2759"/>
<evidence type="ECO:0000313" key="3">
    <source>
        <dbReference type="Proteomes" id="UP000828390"/>
    </source>
</evidence>
<dbReference type="InterPro" id="IPR013098">
    <property type="entry name" value="Ig_I-set"/>
</dbReference>
<feature type="domain" description="Ig-like" evidence="1">
    <location>
        <begin position="165"/>
        <end position="260"/>
    </location>
</feature>
<gene>
    <name evidence="2" type="ORF">DPMN_111661</name>
</gene>